<evidence type="ECO:0000256" key="1">
    <source>
        <dbReference type="ARBA" id="ARBA00036390"/>
    </source>
</evidence>
<feature type="domain" description="RNA-binding S4" evidence="11">
    <location>
        <begin position="8"/>
        <end position="71"/>
    </location>
</feature>
<dbReference type="InterPro" id="IPR036986">
    <property type="entry name" value="S4_RNA-bd_sf"/>
</dbReference>
<evidence type="ECO:0000313" key="12">
    <source>
        <dbReference type="EMBL" id="MEJ8813534.1"/>
    </source>
</evidence>
<dbReference type="EC" id="5.4.99.21" evidence="3"/>
<evidence type="ECO:0000256" key="3">
    <source>
        <dbReference type="ARBA" id="ARBA00038922"/>
    </source>
</evidence>
<dbReference type="EMBL" id="JBBKZU010000009">
    <property type="protein sequence ID" value="MEJ8813534.1"/>
    <property type="molecule type" value="Genomic_DNA"/>
</dbReference>
<evidence type="ECO:0000256" key="8">
    <source>
        <dbReference type="ARBA" id="ARBA00042890"/>
    </source>
</evidence>
<dbReference type="InterPro" id="IPR050343">
    <property type="entry name" value="RsuA_PseudoU_synthase"/>
</dbReference>
<evidence type="ECO:0000256" key="6">
    <source>
        <dbReference type="ARBA" id="ARBA00041697"/>
    </source>
</evidence>
<evidence type="ECO:0000256" key="9">
    <source>
        <dbReference type="ARBA" id="ARBA00043147"/>
    </source>
</evidence>
<keyword evidence="10" id="KW-0694">RNA-binding</keyword>
<evidence type="ECO:0000256" key="10">
    <source>
        <dbReference type="PROSITE-ProRule" id="PRU00182"/>
    </source>
</evidence>
<accession>A0ABU8VIP1</accession>
<comment type="catalytic activity">
    <reaction evidence="1">
        <text>uridine(35) in tRNA(Tyr) = pseudouridine(35) in tRNA(Tyr)</text>
        <dbReference type="Rhea" id="RHEA:60556"/>
        <dbReference type="Rhea" id="RHEA-COMP:15607"/>
        <dbReference type="Rhea" id="RHEA-COMP:15608"/>
        <dbReference type="ChEBI" id="CHEBI:65314"/>
        <dbReference type="ChEBI" id="CHEBI:65315"/>
    </reaction>
</comment>
<evidence type="ECO:0000313" key="13">
    <source>
        <dbReference type="Proteomes" id="UP001365846"/>
    </source>
</evidence>
<dbReference type="InterPro" id="IPR002942">
    <property type="entry name" value="S4_RNA-bd"/>
</dbReference>
<dbReference type="Pfam" id="PF01479">
    <property type="entry name" value="S4"/>
    <property type="match status" value="1"/>
</dbReference>
<comment type="catalytic activity">
    <reaction evidence="2">
        <text>uridine(2604) in 23S rRNA = pseudouridine(2604) in 23S rRNA</text>
        <dbReference type="Rhea" id="RHEA:38875"/>
        <dbReference type="Rhea" id="RHEA-COMP:10093"/>
        <dbReference type="Rhea" id="RHEA-COMP:10094"/>
        <dbReference type="ChEBI" id="CHEBI:65314"/>
        <dbReference type="ChEBI" id="CHEBI:65315"/>
        <dbReference type="EC" id="5.4.99.21"/>
    </reaction>
</comment>
<keyword evidence="13" id="KW-1185">Reference proteome</keyword>
<protein>
    <recommendedName>
        <fullName evidence="4">Dual-specificity RNA pseudouridine synthase RluF</fullName>
        <ecNumber evidence="3">5.4.99.21</ecNumber>
    </recommendedName>
    <alternativeName>
        <fullName evidence="6">23S rRNA pseudouridine(2604) synthase</fullName>
    </alternativeName>
    <alternativeName>
        <fullName evidence="8">Ribosomal large subunit pseudouridine synthase F</fullName>
    </alternativeName>
    <alternativeName>
        <fullName evidence="7">rRNA pseudouridylate synthase F</fullName>
    </alternativeName>
    <alternativeName>
        <fullName evidence="9">rRNA-uridine isomerase F</fullName>
    </alternativeName>
    <alternativeName>
        <fullName evidence="5">tRNA(Tyr) pseudouridine(35) synthase</fullName>
    </alternativeName>
</protein>
<proteinExistence type="predicted"/>
<dbReference type="PROSITE" id="PS50889">
    <property type="entry name" value="S4"/>
    <property type="match status" value="1"/>
</dbReference>
<comment type="caution">
    <text evidence="12">The sequence shown here is derived from an EMBL/GenBank/DDBJ whole genome shotgun (WGS) entry which is preliminary data.</text>
</comment>
<dbReference type="Gene3D" id="3.10.290.10">
    <property type="entry name" value="RNA-binding S4 domain"/>
    <property type="match status" value="1"/>
</dbReference>
<dbReference type="Gene3D" id="3.30.2350.10">
    <property type="entry name" value="Pseudouridine synthase"/>
    <property type="match status" value="1"/>
</dbReference>
<evidence type="ECO:0000256" key="5">
    <source>
        <dbReference type="ARBA" id="ARBA00041420"/>
    </source>
</evidence>
<dbReference type="PANTHER" id="PTHR47683:SF2">
    <property type="entry name" value="RNA-BINDING S4 DOMAIN-CONTAINING PROTEIN"/>
    <property type="match status" value="1"/>
</dbReference>
<dbReference type="SMART" id="SM00363">
    <property type="entry name" value="S4"/>
    <property type="match status" value="1"/>
</dbReference>
<dbReference type="SUPFAM" id="SSF55120">
    <property type="entry name" value="Pseudouridine synthase"/>
    <property type="match status" value="1"/>
</dbReference>
<dbReference type="Proteomes" id="UP001365846">
    <property type="component" value="Unassembled WGS sequence"/>
</dbReference>
<sequence>MTDAEEGIRLAKRVAALAGCSRREAELLIENGAVRVDGEPSLVPQMRVLPHQRVEIEPGARPQPVVSVTLLLHKPAGMPTDNAHRLLVPANHHDPERAGLRFLPRHVAGQRCMTPLETGASGLIVFTQEWRIERRLQEDAAIIEHEIMVDVEGAIGPETLAHFDRSPARVSVGQRGEGHTGLRFAIKGPRPGQIANLCTQAGLRILSMKRIRIGRIPLAGLLPSQWRYLLPHERF</sequence>
<dbReference type="InterPro" id="IPR020103">
    <property type="entry name" value="PsdUridine_synth_cat_dom_sf"/>
</dbReference>
<reference evidence="12 13" key="1">
    <citation type="submission" date="2024-03" db="EMBL/GenBank/DDBJ databases">
        <title>Novel species of the genus Variovorax.</title>
        <authorList>
            <person name="Liu Q."/>
            <person name="Xin Y.-H."/>
        </authorList>
    </citation>
    <scope>NUCLEOTIDE SEQUENCE [LARGE SCALE GENOMIC DNA]</scope>
    <source>
        <strain evidence="12 13">KACC 18899</strain>
    </source>
</reference>
<dbReference type="RefSeq" id="WP_340358779.1">
    <property type="nucleotide sequence ID" value="NZ_JBBKZU010000009.1"/>
</dbReference>
<dbReference type="SUPFAM" id="SSF55174">
    <property type="entry name" value="Alpha-L RNA-binding motif"/>
    <property type="match status" value="1"/>
</dbReference>
<gene>
    <name evidence="12" type="ORF">WKW77_20785</name>
</gene>
<dbReference type="CDD" id="cd00165">
    <property type="entry name" value="S4"/>
    <property type="match status" value="1"/>
</dbReference>
<evidence type="ECO:0000256" key="7">
    <source>
        <dbReference type="ARBA" id="ARBA00042843"/>
    </source>
</evidence>
<name>A0ABU8VIP1_9BURK</name>
<organism evidence="12 13">
    <name type="scientific">Variovorax ureilyticus</name>
    <dbReference type="NCBI Taxonomy" id="1836198"/>
    <lineage>
        <taxon>Bacteria</taxon>
        <taxon>Pseudomonadati</taxon>
        <taxon>Pseudomonadota</taxon>
        <taxon>Betaproteobacteria</taxon>
        <taxon>Burkholderiales</taxon>
        <taxon>Comamonadaceae</taxon>
        <taxon>Variovorax</taxon>
    </lineage>
</organism>
<evidence type="ECO:0000256" key="2">
    <source>
        <dbReference type="ARBA" id="ARBA00036535"/>
    </source>
</evidence>
<dbReference type="PANTHER" id="PTHR47683">
    <property type="entry name" value="PSEUDOURIDINE SYNTHASE FAMILY PROTEIN-RELATED"/>
    <property type="match status" value="1"/>
</dbReference>
<evidence type="ECO:0000256" key="4">
    <source>
        <dbReference type="ARBA" id="ARBA00039989"/>
    </source>
</evidence>
<evidence type="ECO:0000259" key="11">
    <source>
        <dbReference type="SMART" id="SM00363"/>
    </source>
</evidence>